<keyword evidence="3" id="KW-1185">Reference proteome</keyword>
<keyword evidence="1" id="KW-0175">Coiled coil</keyword>
<protein>
    <submittedName>
        <fullName evidence="2">Uncharacterized protein</fullName>
    </submittedName>
</protein>
<proteinExistence type="predicted"/>
<comment type="caution">
    <text evidence="2">The sequence shown here is derived from an EMBL/GenBank/DDBJ whole genome shotgun (WGS) entry which is preliminary data.</text>
</comment>
<sequence>MSTRSLRARLERLPARPGADALCVHHGDLCEIGTRPLPEIYVMAIEARRRLGREVPPLDEHRAMTPAERRRYDERAAELIAEQEAKNERAVAALQAEAEARRVVDAAALHLPEGLS</sequence>
<evidence type="ECO:0000313" key="3">
    <source>
        <dbReference type="Proteomes" id="UP000778578"/>
    </source>
</evidence>
<feature type="coiled-coil region" evidence="1">
    <location>
        <begin position="69"/>
        <end position="100"/>
    </location>
</feature>
<reference evidence="2 3" key="1">
    <citation type="submission" date="2021-08" db="EMBL/GenBank/DDBJ databases">
        <title>WGS of actinomycetes from Thailand.</title>
        <authorList>
            <person name="Thawai C."/>
        </authorList>
    </citation>
    <scope>NUCLEOTIDE SEQUENCE [LARGE SCALE GENOMIC DNA]</scope>
    <source>
        <strain evidence="2 3">PLK6-54</strain>
    </source>
</reference>
<dbReference type="Proteomes" id="UP000778578">
    <property type="component" value="Unassembled WGS sequence"/>
</dbReference>
<accession>A0ABS7QBC5</accession>
<evidence type="ECO:0000313" key="2">
    <source>
        <dbReference type="EMBL" id="MBY8879750.1"/>
    </source>
</evidence>
<name>A0ABS7QBC5_9ACTN</name>
<evidence type="ECO:0000256" key="1">
    <source>
        <dbReference type="SAM" id="Coils"/>
    </source>
</evidence>
<dbReference type="RefSeq" id="WP_222964083.1">
    <property type="nucleotide sequence ID" value="NZ_JAINZZ010000023.1"/>
</dbReference>
<organism evidence="2 3">
    <name type="scientific">Actinacidiphila acidipaludis</name>
    <dbReference type="NCBI Taxonomy" id="2873382"/>
    <lineage>
        <taxon>Bacteria</taxon>
        <taxon>Bacillati</taxon>
        <taxon>Actinomycetota</taxon>
        <taxon>Actinomycetes</taxon>
        <taxon>Kitasatosporales</taxon>
        <taxon>Streptomycetaceae</taxon>
        <taxon>Actinacidiphila</taxon>
    </lineage>
</organism>
<gene>
    <name evidence="2" type="ORF">K7862_19205</name>
</gene>
<dbReference type="EMBL" id="JAINZZ010000023">
    <property type="protein sequence ID" value="MBY8879750.1"/>
    <property type="molecule type" value="Genomic_DNA"/>
</dbReference>